<name>A0A0B6YMP6_9EUPU</name>
<dbReference type="EMBL" id="HACG01009910">
    <property type="protein sequence ID" value="CEK56775.1"/>
    <property type="molecule type" value="Transcribed_RNA"/>
</dbReference>
<reference evidence="3" key="1">
    <citation type="submission" date="2014-12" db="EMBL/GenBank/DDBJ databases">
        <title>Insight into the proteome of Arion vulgaris.</title>
        <authorList>
            <person name="Aradska J."/>
            <person name="Bulat T."/>
            <person name="Smidak R."/>
            <person name="Sarate P."/>
            <person name="Gangsoo J."/>
            <person name="Sialana F."/>
            <person name="Bilban M."/>
            <person name="Lubec G."/>
        </authorList>
    </citation>
    <scope>NUCLEOTIDE SEQUENCE</scope>
    <source>
        <tissue evidence="3">Skin</tissue>
    </source>
</reference>
<feature type="non-terminal residue" evidence="3">
    <location>
        <position position="1"/>
    </location>
</feature>
<keyword evidence="2" id="KW-0472">Membrane</keyword>
<feature type="transmembrane region" description="Helical" evidence="2">
    <location>
        <begin position="66"/>
        <end position="86"/>
    </location>
</feature>
<accession>A0A0B6YMP6</accession>
<keyword evidence="2" id="KW-0812">Transmembrane</keyword>
<feature type="compositionally biased region" description="Basic residues" evidence="1">
    <location>
        <begin position="41"/>
        <end position="57"/>
    </location>
</feature>
<dbReference type="AlphaFoldDB" id="A0A0B6YMP6"/>
<evidence type="ECO:0000256" key="2">
    <source>
        <dbReference type="SAM" id="Phobius"/>
    </source>
</evidence>
<sequence length="87" mass="10031">GSIRKHSNKVKKDAKENGEKLTCSVCPYPEGDASFTERKSTEKRHSKHKRKSLKGISKRKKIRKQLFLVIINLGFQTMILYTQTVLL</sequence>
<evidence type="ECO:0000313" key="3">
    <source>
        <dbReference type="EMBL" id="CEK56775.1"/>
    </source>
</evidence>
<protein>
    <submittedName>
        <fullName evidence="3">Uncharacterized protein</fullName>
    </submittedName>
</protein>
<proteinExistence type="predicted"/>
<keyword evidence="2" id="KW-1133">Transmembrane helix</keyword>
<organism evidence="3">
    <name type="scientific">Arion vulgaris</name>
    <dbReference type="NCBI Taxonomy" id="1028688"/>
    <lineage>
        <taxon>Eukaryota</taxon>
        <taxon>Metazoa</taxon>
        <taxon>Spiralia</taxon>
        <taxon>Lophotrochozoa</taxon>
        <taxon>Mollusca</taxon>
        <taxon>Gastropoda</taxon>
        <taxon>Heterobranchia</taxon>
        <taxon>Euthyneura</taxon>
        <taxon>Panpulmonata</taxon>
        <taxon>Eupulmonata</taxon>
        <taxon>Stylommatophora</taxon>
        <taxon>Helicina</taxon>
        <taxon>Arionoidea</taxon>
        <taxon>Arionidae</taxon>
        <taxon>Arion</taxon>
    </lineage>
</organism>
<gene>
    <name evidence="3" type="primary">ORF28480</name>
</gene>
<feature type="region of interest" description="Disordered" evidence="1">
    <location>
        <begin position="33"/>
        <end position="57"/>
    </location>
</feature>
<evidence type="ECO:0000256" key="1">
    <source>
        <dbReference type="SAM" id="MobiDB-lite"/>
    </source>
</evidence>